<dbReference type="CDD" id="cd00229">
    <property type="entry name" value="SGNH_hydrolase"/>
    <property type="match status" value="1"/>
</dbReference>
<accession>A0A4R7G4I1</accession>
<dbReference type="InterPro" id="IPR036514">
    <property type="entry name" value="SGNH_hydro_sf"/>
</dbReference>
<evidence type="ECO:0000313" key="2">
    <source>
        <dbReference type="Proteomes" id="UP000294506"/>
    </source>
</evidence>
<organism evidence="1 2">
    <name type="scientific">Nesterenkonia aurantiaca</name>
    <dbReference type="NCBI Taxonomy" id="1436010"/>
    <lineage>
        <taxon>Bacteria</taxon>
        <taxon>Bacillati</taxon>
        <taxon>Actinomycetota</taxon>
        <taxon>Actinomycetes</taxon>
        <taxon>Micrococcales</taxon>
        <taxon>Micrococcaceae</taxon>
        <taxon>Nesterenkonia</taxon>
    </lineage>
</organism>
<dbReference type="Proteomes" id="UP000294506">
    <property type="component" value="Unassembled WGS sequence"/>
</dbReference>
<dbReference type="AlphaFoldDB" id="A0A4R7G4I1"/>
<keyword evidence="2" id="KW-1185">Reference proteome</keyword>
<dbReference type="EMBL" id="SOAN01000004">
    <property type="protein sequence ID" value="TDS86181.1"/>
    <property type="molecule type" value="Genomic_DNA"/>
</dbReference>
<sequence>MGAALLFSLTACATGAPEEDNFPTLKFNESLTADVTAAQLEEWTVQDQLPVAPAHGGAFETMTNALRAADPAPDVVIFGDSMTQQGLDPTELGHLLSDATGDEVSVFNGASSRARWGMNLLLAQYVVSLEDPPSVALMGISTRAAERDDFYTTEGAKSPFSSMVEGCDRPHSDSWGDADVARCERDHADPLFRFRAGGDQIARAQDGESAQTSLRIKEGSRLRSDGFMIHPGVSAAEAQEISDTRMERGFPGFPTVHDEAVADFGRATELLRSHGVTVLAFEIPYTPVHQANLEEAGRDYDARRQDAAQALTAPHDVQLIPVDEFGDWWGDGDSRDAIHLAPQGATKFARQLTETPGFLEEVEAGLAD</sequence>
<comment type="caution">
    <text evidence="1">The sequence shown here is derived from an EMBL/GenBank/DDBJ whole genome shotgun (WGS) entry which is preliminary data.</text>
</comment>
<reference evidence="1 2" key="1">
    <citation type="submission" date="2019-03" db="EMBL/GenBank/DDBJ databases">
        <title>Genomic Encyclopedia of Type Strains, Phase III (KMG-III): the genomes of soil and plant-associated and newly described type strains.</title>
        <authorList>
            <person name="Whitman W."/>
        </authorList>
    </citation>
    <scope>NUCLEOTIDE SEQUENCE [LARGE SCALE GENOMIC DNA]</scope>
    <source>
        <strain evidence="1 2">DSM 27373</strain>
    </source>
</reference>
<evidence type="ECO:0000313" key="1">
    <source>
        <dbReference type="EMBL" id="TDS86181.1"/>
    </source>
</evidence>
<gene>
    <name evidence="1" type="ORF">EV640_104207</name>
</gene>
<dbReference type="Gene3D" id="3.40.50.1110">
    <property type="entry name" value="SGNH hydrolase"/>
    <property type="match status" value="1"/>
</dbReference>
<dbReference type="SUPFAM" id="SSF52266">
    <property type="entry name" value="SGNH hydrolase"/>
    <property type="match status" value="1"/>
</dbReference>
<proteinExistence type="predicted"/>
<protein>
    <submittedName>
        <fullName evidence="1">Uncharacterized protein</fullName>
    </submittedName>
</protein>
<name>A0A4R7G4I1_9MICC</name>